<feature type="transmembrane region" description="Helical" evidence="6">
    <location>
        <begin position="142"/>
        <end position="165"/>
    </location>
</feature>
<dbReference type="InterPro" id="IPR036259">
    <property type="entry name" value="MFS_trans_sf"/>
</dbReference>
<sequence length="425" mass="43582">MNFSTSSPGTRGRVLVPVLCWAALLSDGYDLFVYGATLPALIGHAPWFVTAGAAGAVGSAALVGVLIGSLTAGTLTDILGRRRLFLACLTVFSTATLVTAVAPTFEVFAATRLVAGLGIGGLMPTAIAMAAEFASPAYRSRILGMVLTGPAFGGVLASTASLLLLEEFGFRPVYALGAVPLITLLPLAFAFLPESRAFVAERSSDDRASKSPVAKLFGDGMGRATVGIWFVAICSMLTMFGVTTWLPQIMRNAGYPIGSAVTFLLVYSAGAIIGTLLASVLAERFGPKPLVLTGFTTAAISLALLGTHPPTAVLMLLVALAGFGGLGTQNMLNDHIATFYPARFRATGLGWALGIGRAGAIAGPTYGAFFVAGGGAVIVSSLAFAVPALIGGVVMATLPRRPRTTPAEADNHLDAATPRSTEVSR</sequence>
<feature type="transmembrane region" description="Helical" evidence="6">
    <location>
        <begin position="368"/>
        <end position="394"/>
    </location>
</feature>
<feature type="transmembrane region" description="Helical" evidence="6">
    <location>
        <begin position="45"/>
        <end position="72"/>
    </location>
</feature>
<reference evidence="8 9" key="1">
    <citation type="submission" date="2014-07" db="EMBL/GenBank/DDBJ databases">
        <title>Genome Sequence of Rhodococcus opacus Strain R7, a Biodegrader of Mono- and Polycyclic Aromatic Hydrocarbons.</title>
        <authorList>
            <person name="Di Gennaro P."/>
            <person name="Zampolli J."/>
            <person name="Presti I."/>
            <person name="Cappelletti M."/>
            <person name="D'Ursi P."/>
            <person name="Orro A."/>
            <person name="Mezzelani A."/>
            <person name="Milanesi L."/>
        </authorList>
    </citation>
    <scope>NUCLEOTIDE SEQUENCE [LARGE SCALE GENOMIC DNA]</scope>
    <source>
        <strain evidence="8 9">R7</strain>
    </source>
</reference>
<feature type="transmembrane region" description="Helical" evidence="6">
    <location>
        <begin position="344"/>
        <end position="362"/>
    </location>
</feature>
<dbReference type="SUPFAM" id="SSF103473">
    <property type="entry name" value="MFS general substrate transporter"/>
    <property type="match status" value="1"/>
</dbReference>
<protein>
    <submittedName>
        <fullName evidence="8">MFS transporter</fullName>
    </submittedName>
</protein>
<dbReference type="GO" id="GO:0005886">
    <property type="term" value="C:plasma membrane"/>
    <property type="evidence" value="ECO:0007669"/>
    <property type="project" value="UniProtKB-SubCell"/>
</dbReference>
<feature type="region of interest" description="Disordered" evidence="5">
    <location>
        <begin position="403"/>
        <end position="425"/>
    </location>
</feature>
<feature type="transmembrane region" description="Helical" evidence="6">
    <location>
        <begin position="226"/>
        <end position="245"/>
    </location>
</feature>
<dbReference type="Pfam" id="PF07690">
    <property type="entry name" value="MFS_1"/>
    <property type="match status" value="1"/>
</dbReference>
<dbReference type="EMBL" id="CP008947">
    <property type="protein sequence ID" value="AII07180.1"/>
    <property type="molecule type" value="Genomic_DNA"/>
</dbReference>
<dbReference type="GO" id="GO:0046943">
    <property type="term" value="F:carboxylic acid transmembrane transporter activity"/>
    <property type="evidence" value="ECO:0007669"/>
    <property type="project" value="TreeGrafter"/>
</dbReference>
<feature type="transmembrane region" description="Helical" evidence="6">
    <location>
        <begin position="84"/>
        <end position="103"/>
    </location>
</feature>
<evidence type="ECO:0000256" key="1">
    <source>
        <dbReference type="ARBA" id="ARBA00004651"/>
    </source>
</evidence>
<dbReference type="eggNOG" id="COG2814">
    <property type="taxonomic scope" value="Bacteria"/>
</dbReference>
<organism evidence="8 9">
    <name type="scientific">Rhodococcus opacus</name>
    <name type="common">Nocardia opaca</name>
    <dbReference type="NCBI Taxonomy" id="37919"/>
    <lineage>
        <taxon>Bacteria</taxon>
        <taxon>Bacillati</taxon>
        <taxon>Actinomycetota</taxon>
        <taxon>Actinomycetes</taxon>
        <taxon>Mycobacteriales</taxon>
        <taxon>Nocardiaceae</taxon>
        <taxon>Rhodococcus</taxon>
    </lineage>
</organism>
<dbReference type="InterPro" id="IPR020846">
    <property type="entry name" value="MFS_dom"/>
</dbReference>
<name>A0A076EM06_RHOOP</name>
<dbReference type="RefSeq" id="WP_128642251.1">
    <property type="nucleotide sequence ID" value="NZ_CP008947.1"/>
</dbReference>
<accession>A0A076EM06</accession>
<proteinExistence type="predicted"/>
<dbReference type="Gene3D" id="1.20.1250.20">
    <property type="entry name" value="MFS general substrate transporter like domains"/>
    <property type="match status" value="2"/>
</dbReference>
<feature type="transmembrane region" description="Helical" evidence="6">
    <location>
        <begin position="312"/>
        <end position="332"/>
    </location>
</feature>
<feature type="transmembrane region" description="Helical" evidence="6">
    <location>
        <begin position="171"/>
        <end position="192"/>
    </location>
</feature>
<feature type="transmembrane region" description="Helical" evidence="6">
    <location>
        <begin position="257"/>
        <end position="282"/>
    </location>
</feature>
<evidence type="ECO:0000256" key="6">
    <source>
        <dbReference type="SAM" id="Phobius"/>
    </source>
</evidence>
<dbReference type="AlphaFoldDB" id="A0A076EM06"/>
<dbReference type="InterPro" id="IPR011701">
    <property type="entry name" value="MFS"/>
</dbReference>
<evidence type="ECO:0000256" key="2">
    <source>
        <dbReference type="ARBA" id="ARBA00022692"/>
    </source>
</evidence>
<feature type="domain" description="Major facilitator superfamily (MFS) profile" evidence="7">
    <location>
        <begin position="16"/>
        <end position="403"/>
    </location>
</feature>
<dbReference type="PROSITE" id="PS50850">
    <property type="entry name" value="MFS"/>
    <property type="match status" value="1"/>
</dbReference>
<dbReference type="Proteomes" id="UP000028488">
    <property type="component" value="Chromosome"/>
</dbReference>
<evidence type="ECO:0000313" key="8">
    <source>
        <dbReference type="EMBL" id="AII07180.1"/>
    </source>
</evidence>
<evidence type="ECO:0000256" key="5">
    <source>
        <dbReference type="SAM" id="MobiDB-lite"/>
    </source>
</evidence>
<feature type="transmembrane region" description="Helical" evidence="6">
    <location>
        <begin position="289"/>
        <end position="306"/>
    </location>
</feature>
<keyword evidence="4 6" id="KW-0472">Membrane</keyword>
<evidence type="ECO:0000256" key="3">
    <source>
        <dbReference type="ARBA" id="ARBA00022989"/>
    </source>
</evidence>
<evidence type="ECO:0000259" key="7">
    <source>
        <dbReference type="PROSITE" id="PS50850"/>
    </source>
</evidence>
<dbReference type="PANTHER" id="PTHR23508:SF10">
    <property type="entry name" value="CARBOXYLIC ACID TRANSPORTER PROTEIN HOMOLOG"/>
    <property type="match status" value="1"/>
</dbReference>
<comment type="subcellular location">
    <subcellularLocation>
        <location evidence="1">Cell membrane</location>
        <topology evidence="1">Multi-pass membrane protein</topology>
    </subcellularLocation>
</comment>
<keyword evidence="3 6" id="KW-1133">Transmembrane helix</keyword>
<evidence type="ECO:0000313" key="9">
    <source>
        <dbReference type="Proteomes" id="UP000028488"/>
    </source>
</evidence>
<feature type="transmembrane region" description="Helical" evidence="6">
    <location>
        <begin position="109"/>
        <end position="130"/>
    </location>
</feature>
<keyword evidence="2 6" id="KW-0812">Transmembrane</keyword>
<dbReference type="PANTHER" id="PTHR23508">
    <property type="entry name" value="CARBOXYLIC ACID TRANSPORTER PROTEIN HOMOLOG"/>
    <property type="match status" value="1"/>
</dbReference>
<evidence type="ECO:0000256" key="4">
    <source>
        <dbReference type="ARBA" id="ARBA00023136"/>
    </source>
</evidence>
<gene>
    <name evidence="8" type="ORF">EP51_22010</name>
</gene>